<accession>A0A3B0FIM4</accession>
<comment type="subcellular location">
    <subcellularLocation>
        <location evidence="1">Cell membrane</location>
    </subcellularLocation>
</comment>
<keyword evidence="3 7" id="KW-0812">Transmembrane</keyword>
<evidence type="ECO:0000256" key="5">
    <source>
        <dbReference type="ARBA" id="ARBA00023136"/>
    </source>
</evidence>
<evidence type="ECO:0000256" key="3">
    <source>
        <dbReference type="ARBA" id="ARBA00022692"/>
    </source>
</evidence>
<organism evidence="8 9">
    <name type="scientific">Pseudarthrobacter phenanthrenivorans</name>
    <name type="common">Arthrobacter phenanthrenivorans</name>
    <dbReference type="NCBI Taxonomy" id="361575"/>
    <lineage>
        <taxon>Bacteria</taxon>
        <taxon>Bacillati</taxon>
        <taxon>Actinomycetota</taxon>
        <taxon>Actinomycetes</taxon>
        <taxon>Micrococcales</taxon>
        <taxon>Micrococcaceae</taxon>
        <taxon>Pseudarthrobacter</taxon>
    </lineage>
</organism>
<evidence type="ECO:0000256" key="4">
    <source>
        <dbReference type="ARBA" id="ARBA00022989"/>
    </source>
</evidence>
<reference evidence="8 9" key="1">
    <citation type="submission" date="2018-10" db="EMBL/GenBank/DDBJ databases">
        <title>Genome-guide identification and characterization of bacteria that degrade polycyclic aromatic hydrocarbons and resist hexavalent chromium simultaneously.</title>
        <authorList>
            <person name="Feng H."/>
        </authorList>
    </citation>
    <scope>NUCLEOTIDE SEQUENCE [LARGE SCALE GENOMIC DNA]</scope>
    <source>
        <strain evidence="8 9">J015</strain>
    </source>
</reference>
<dbReference type="InterPro" id="IPR022781">
    <property type="entry name" value="Flagellar_biosynth_FliO"/>
</dbReference>
<feature type="transmembrane region" description="Helical" evidence="7">
    <location>
        <begin position="6"/>
        <end position="24"/>
    </location>
</feature>
<name>A0A3B0FIM4_PSEPS</name>
<dbReference type="EMBL" id="RBNH01000016">
    <property type="protein sequence ID" value="RKO21542.1"/>
    <property type="molecule type" value="Genomic_DNA"/>
</dbReference>
<sequence>MDELILWLRVILSLGAVLALLWIIQRRVGRSSMNAVGNARPLQLIARQGIGQKASVVIVEADGRRLLLGVTEQSVTVISSTETGTAGPAAVQTAPVASFGDALAAETGEGPTPIHRERRERRRAREQRSGLEGSILSPRTWQDGAAALRNGADALKNGTDADKPGTDALKNGSRN</sequence>
<dbReference type="Proteomes" id="UP000273159">
    <property type="component" value="Unassembled WGS sequence"/>
</dbReference>
<evidence type="ECO:0000313" key="8">
    <source>
        <dbReference type="EMBL" id="RKO21542.1"/>
    </source>
</evidence>
<keyword evidence="5 7" id="KW-0472">Membrane</keyword>
<evidence type="ECO:0000313" key="9">
    <source>
        <dbReference type="Proteomes" id="UP000273159"/>
    </source>
</evidence>
<gene>
    <name evidence="8" type="ORF">D7Z96_15730</name>
</gene>
<reference evidence="9" key="2">
    <citation type="submission" date="2018-10" db="EMBL/GenBank/DDBJ databases">
        <authorList>
            <person name="Wang Y."/>
            <person name="Wang J."/>
            <person name="Yang X."/>
            <person name="Wang Z."/>
            <person name="Huang Y."/>
        </authorList>
    </citation>
    <scope>NUCLEOTIDE SEQUENCE [LARGE SCALE GENOMIC DNA]</scope>
    <source>
        <strain evidence="9">J015</strain>
    </source>
</reference>
<evidence type="ECO:0000256" key="2">
    <source>
        <dbReference type="ARBA" id="ARBA00022475"/>
    </source>
</evidence>
<comment type="caution">
    <text evidence="8">The sequence shown here is derived from an EMBL/GenBank/DDBJ whole genome shotgun (WGS) entry which is preliminary data.</text>
</comment>
<dbReference type="Pfam" id="PF04347">
    <property type="entry name" value="FliO"/>
    <property type="match status" value="1"/>
</dbReference>
<evidence type="ECO:0000256" key="7">
    <source>
        <dbReference type="SAM" id="Phobius"/>
    </source>
</evidence>
<protein>
    <recommendedName>
        <fullName evidence="10">Flagellar protein</fullName>
    </recommendedName>
</protein>
<evidence type="ECO:0000256" key="6">
    <source>
        <dbReference type="SAM" id="MobiDB-lite"/>
    </source>
</evidence>
<feature type="region of interest" description="Disordered" evidence="6">
    <location>
        <begin position="104"/>
        <end position="175"/>
    </location>
</feature>
<proteinExistence type="predicted"/>
<feature type="compositionally biased region" description="Basic residues" evidence="6">
    <location>
        <begin position="116"/>
        <end position="125"/>
    </location>
</feature>
<keyword evidence="4 7" id="KW-1133">Transmembrane helix</keyword>
<dbReference type="GO" id="GO:0044781">
    <property type="term" value="P:bacterial-type flagellum organization"/>
    <property type="evidence" value="ECO:0007669"/>
    <property type="project" value="InterPro"/>
</dbReference>
<evidence type="ECO:0008006" key="10">
    <source>
        <dbReference type="Google" id="ProtNLM"/>
    </source>
</evidence>
<keyword evidence="2" id="KW-1003">Cell membrane</keyword>
<dbReference type="AlphaFoldDB" id="A0A3B0FIM4"/>
<dbReference type="GO" id="GO:0016020">
    <property type="term" value="C:membrane"/>
    <property type="evidence" value="ECO:0007669"/>
    <property type="project" value="InterPro"/>
</dbReference>
<dbReference type="RefSeq" id="WP_120693110.1">
    <property type="nucleotide sequence ID" value="NZ_RBNH01000016.1"/>
</dbReference>
<evidence type="ECO:0000256" key="1">
    <source>
        <dbReference type="ARBA" id="ARBA00004236"/>
    </source>
</evidence>